<evidence type="ECO:0000256" key="10">
    <source>
        <dbReference type="ARBA" id="ARBA00023288"/>
    </source>
</evidence>
<comment type="caution">
    <text evidence="14">The sequence shown here is derived from an EMBL/GenBank/DDBJ whole genome shotgun (WGS) entry which is preliminary data.</text>
</comment>
<dbReference type="EMBL" id="CAXLJL010000467">
    <property type="protein sequence ID" value="CAL5138036.1"/>
    <property type="molecule type" value="Genomic_DNA"/>
</dbReference>
<evidence type="ECO:0000313" key="15">
    <source>
        <dbReference type="Proteomes" id="UP001497525"/>
    </source>
</evidence>
<keyword evidence="3" id="KW-0813">Transport</keyword>
<keyword evidence="10" id="KW-0449">Lipoprotein</keyword>
<dbReference type="SMART" id="SM00178">
    <property type="entry name" value="SAR"/>
    <property type="match status" value="1"/>
</dbReference>
<dbReference type="Pfam" id="PF00025">
    <property type="entry name" value="Arf"/>
    <property type="match status" value="1"/>
</dbReference>
<evidence type="ECO:0000256" key="12">
    <source>
        <dbReference type="PIRSR" id="PIRSR606689-2"/>
    </source>
</evidence>
<evidence type="ECO:0000256" key="8">
    <source>
        <dbReference type="ARBA" id="ARBA00023034"/>
    </source>
</evidence>
<dbReference type="InterPro" id="IPR005225">
    <property type="entry name" value="Small_GTP-bd"/>
</dbReference>
<name>A0AAV2TMF6_CALDB</name>
<evidence type="ECO:0000256" key="2">
    <source>
        <dbReference type="ARBA" id="ARBA00010290"/>
    </source>
</evidence>
<dbReference type="SMART" id="SM00175">
    <property type="entry name" value="RAB"/>
    <property type="match status" value="1"/>
</dbReference>
<evidence type="ECO:0000256" key="9">
    <source>
        <dbReference type="ARBA" id="ARBA00023134"/>
    </source>
</evidence>
<feature type="binding site" evidence="12">
    <location>
        <position position="87"/>
    </location>
    <ligand>
        <name>Mg(2+)</name>
        <dbReference type="ChEBI" id="CHEBI:18420"/>
    </ligand>
</feature>
<evidence type="ECO:0008006" key="16">
    <source>
        <dbReference type="Google" id="ProtNLM"/>
    </source>
</evidence>
<evidence type="ECO:0000256" key="6">
    <source>
        <dbReference type="ARBA" id="ARBA00022892"/>
    </source>
</evidence>
<dbReference type="GO" id="GO:0016192">
    <property type="term" value="P:vesicle-mediated transport"/>
    <property type="evidence" value="ECO:0007669"/>
    <property type="project" value="UniProtKB-KW"/>
</dbReference>
<organism evidence="14 15">
    <name type="scientific">Calicophoron daubneyi</name>
    <name type="common">Rumen fluke</name>
    <name type="synonym">Paramphistomum daubneyi</name>
    <dbReference type="NCBI Taxonomy" id="300641"/>
    <lineage>
        <taxon>Eukaryota</taxon>
        <taxon>Metazoa</taxon>
        <taxon>Spiralia</taxon>
        <taxon>Lophotrochozoa</taxon>
        <taxon>Platyhelminthes</taxon>
        <taxon>Trematoda</taxon>
        <taxon>Digenea</taxon>
        <taxon>Plagiorchiida</taxon>
        <taxon>Pronocephalata</taxon>
        <taxon>Paramphistomoidea</taxon>
        <taxon>Paramphistomidae</taxon>
        <taxon>Calicophoron</taxon>
    </lineage>
</organism>
<keyword evidence="8" id="KW-0333">Golgi apparatus</keyword>
<evidence type="ECO:0000256" key="11">
    <source>
        <dbReference type="PIRSR" id="PIRSR606689-1"/>
    </source>
</evidence>
<evidence type="ECO:0000256" key="1">
    <source>
        <dbReference type="ARBA" id="ARBA00004555"/>
    </source>
</evidence>
<protein>
    <recommendedName>
        <fullName evidence="16">ADP-ribosylation factor 4</fullName>
    </recommendedName>
</protein>
<dbReference type="PRINTS" id="PR00328">
    <property type="entry name" value="SAR1GTPBP"/>
</dbReference>
<evidence type="ECO:0000313" key="14">
    <source>
        <dbReference type="EMBL" id="CAL5138036.1"/>
    </source>
</evidence>
<dbReference type="FunFam" id="3.40.50.300:FF:003500">
    <property type="entry name" value="ADP-ribosylation factor 1"/>
    <property type="match status" value="1"/>
</dbReference>
<keyword evidence="4" id="KW-0519">Myristate</keyword>
<dbReference type="GO" id="GO:0003924">
    <property type="term" value="F:GTPase activity"/>
    <property type="evidence" value="ECO:0007669"/>
    <property type="project" value="InterPro"/>
</dbReference>
<dbReference type="InterPro" id="IPR027417">
    <property type="entry name" value="P-loop_NTPase"/>
</dbReference>
<dbReference type="GO" id="GO:0005794">
    <property type="term" value="C:Golgi apparatus"/>
    <property type="evidence" value="ECO:0007669"/>
    <property type="project" value="UniProtKB-SubCell"/>
</dbReference>
<dbReference type="Proteomes" id="UP001497525">
    <property type="component" value="Unassembled WGS sequence"/>
</dbReference>
<dbReference type="InterPro" id="IPR006689">
    <property type="entry name" value="Small_GTPase_ARF/SAR"/>
</dbReference>
<evidence type="ECO:0000256" key="5">
    <source>
        <dbReference type="ARBA" id="ARBA00022741"/>
    </source>
</evidence>
<dbReference type="CDD" id="cd00878">
    <property type="entry name" value="Arf_Arl"/>
    <property type="match status" value="1"/>
</dbReference>
<keyword evidence="5 11" id="KW-0547">Nucleotide-binding</keyword>
<dbReference type="GO" id="GO:0005525">
    <property type="term" value="F:GTP binding"/>
    <property type="evidence" value="ECO:0007669"/>
    <property type="project" value="UniProtKB-KW"/>
</dbReference>
<dbReference type="GO" id="GO:0015031">
    <property type="term" value="P:protein transport"/>
    <property type="evidence" value="ECO:0007669"/>
    <property type="project" value="UniProtKB-KW"/>
</dbReference>
<dbReference type="PANTHER" id="PTHR11711">
    <property type="entry name" value="ADP RIBOSYLATION FACTOR-RELATED"/>
    <property type="match status" value="1"/>
</dbReference>
<dbReference type="NCBIfam" id="TIGR00231">
    <property type="entry name" value="small_GTP"/>
    <property type="match status" value="1"/>
</dbReference>
<dbReference type="SUPFAM" id="SSF52540">
    <property type="entry name" value="P-loop containing nucleoside triphosphate hydrolases"/>
    <property type="match status" value="1"/>
</dbReference>
<keyword evidence="9 11" id="KW-0342">GTP-binding</keyword>
<keyword evidence="12" id="KW-0479">Metal-binding</keyword>
<comment type="similarity">
    <text evidence="2 13">Belongs to the small GTPase superfamily. Arf family.</text>
</comment>
<evidence type="ECO:0000256" key="13">
    <source>
        <dbReference type="RuleBase" id="RU003925"/>
    </source>
</evidence>
<sequence length="220" mass="25105">MHVGTQQLECSKKRTGAKSFLEIIISHGRRFLFRSPLSSIMGLVCSRLSGVIKKKDVRVLLVGLDAAGKTTILYRLKLGESVNVIPTIGFNVEKVKYKKFRLSIWDTGGQYKIRPLWRHYYQDTQGIIFVIDSNDPKRLDEAREELALLLKQDDLRGAVLLILANKQDLPKALNQKEITDKFKLKDLQNRSWFVQLTCAKTGSGLHEGLDWLVDQLSHRS</sequence>
<feature type="binding site" evidence="11">
    <location>
        <position position="109"/>
    </location>
    <ligand>
        <name>GTP</name>
        <dbReference type="ChEBI" id="CHEBI:37565"/>
    </ligand>
</feature>
<dbReference type="AlphaFoldDB" id="A0AAV2TMF6"/>
<dbReference type="Gene3D" id="3.40.50.300">
    <property type="entry name" value="P-loop containing nucleotide triphosphate hydrolases"/>
    <property type="match status" value="1"/>
</dbReference>
<keyword evidence="12" id="KW-0460">Magnesium</keyword>
<comment type="subcellular location">
    <subcellularLocation>
        <location evidence="1">Golgi apparatus</location>
    </subcellularLocation>
</comment>
<feature type="binding site" evidence="12">
    <location>
        <position position="70"/>
    </location>
    <ligand>
        <name>Mg(2+)</name>
        <dbReference type="ChEBI" id="CHEBI:18420"/>
    </ligand>
</feature>
<dbReference type="PROSITE" id="PS51417">
    <property type="entry name" value="ARF"/>
    <property type="match status" value="1"/>
</dbReference>
<proteinExistence type="inferred from homology"/>
<dbReference type="SMART" id="SM00177">
    <property type="entry name" value="ARF"/>
    <property type="match status" value="1"/>
</dbReference>
<dbReference type="InterPro" id="IPR024156">
    <property type="entry name" value="Small_GTPase_ARF"/>
</dbReference>
<keyword evidence="6" id="KW-0931">ER-Golgi transport</keyword>
<feature type="binding site" evidence="11">
    <location>
        <begin position="165"/>
        <end position="168"/>
    </location>
    <ligand>
        <name>GTP</name>
        <dbReference type="ChEBI" id="CHEBI:37565"/>
    </ligand>
</feature>
<dbReference type="GO" id="GO:0046872">
    <property type="term" value="F:metal ion binding"/>
    <property type="evidence" value="ECO:0007669"/>
    <property type="project" value="UniProtKB-KW"/>
</dbReference>
<dbReference type="PROSITE" id="PS51419">
    <property type="entry name" value="RAB"/>
    <property type="match status" value="1"/>
</dbReference>
<reference evidence="14" key="1">
    <citation type="submission" date="2024-06" db="EMBL/GenBank/DDBJ databases">
        <authorList>
            <person name="Liu X."/>
            <person name="Lenzi L."/>
            <person name="Haldenby T S."/>
            <person name="Uol C."/>
        </authorList>
    </citation>
    <scope>NUCLEOTIDE SEQUENCE</scope>
</reference>
<keyword evidence="7" id="KW-0653">Protein transport</keyword>
<evidence type="ECO:0000256" key="3">
    <source>
        <dbReference type="ARBA" id="ARBA00022448"/>
    </source>
</evidence>
<evidence type="ECO:0000256" key="7">
    <source>
        <dbReference type="ARBA" id="ARBA00022927"/>
    </source>
</evidence>
<gene>
    <name evidence="14" type="ORF">CDAUBV1_LOCUS12553</name>
</gene>
<evidence type="ECO:0000256" key="4">
    <source>
        <dbReference type="ARBA" id="ARBA00022707"/>
    </source>
</evidence>
<accession>A0AAV2TMF6</accession>
<feature type="binding site" evidence="11">
    <location>
        <begin position="63"/>
        <end position="70"/>
    </location>
    <ligand>
        <name>GTP</name>
        <dbReference type="ChEBI" id="CHEBI:37565"/>
    </ligand>
</feature>